<evidence type="ECO:0000313" key="1">
    <source>
        <dbReference type="EMBL" id="MBA2933413.1"/>
    </source>
</evidence>
<gene>
    <name evidence="1" type="ORF">HZF05_04815</name>
</gene>
<name>A0A838L1P2_9SPHN</name>
<dbReference type="AlphaFoldDB" id="A0A838L1P2"/>
<reference evidence="1 2" key="1">
    <citation type="submission" date="2020-07" db="EMBL/GenBank/DDBJ databases">
        <authorList>
            <person name="Sun Q."/>
        </authorList>
    </citation>
    <scope>NUCLEOTIDE SEQUENCE [LARGE SCALE GENOMIC DNA]</scope>
    <source>
        <strain evidence="1 2">CGMCC 1.13654</strain>
    </source>
</reference>
<evidence type="ECO:0008006" key="3">
    <source>
        <dbReference type="Google" id="ProtNLM"/>
    </source>
</evidence>
<protein>
    <recommendedName>
        <fullName evidence="3">Phasin family protein</fullName>
    </recommendedName>
</protein>
<sequence>MSERHPFMGFIAFQEEVLRFQQRQLDLMQTAMKAGQDGIAFQKAAHDAAMSGVKAWESWIALWSPKA</sequence>
<accession>A0A838L1P2</accession>
<organism evidence="1 2">
    <name type="scientific">Sphingomonas chungangi</name>
    <dbReference type="NCBI Taxonomy" id="2683589"/>
    <lineage>
        <taxon>Bacteria</taxon>
        <taxon>Pseudomonadati</taxon>
        <taxon>Pseudomonadota</taxon>
        <taxon>Alphaproteobacteria</taxon>
        <taxon>Sphingomonadales</taxon>
        <taxon>Sphingomonadaceae</taxon>
        <taxon>Sphingomonas</taxon>
    </lineage>
</organism>
<dbReference type="Proteomes" id="UP000570166">
    <property type="component" value="Unassembled WGS sequence"/>
</dbReference>
<dbReference type="EMBL" id="JACEIB010000003">
    <property type="protein sequence ID" value="MBA2933413.1"/>
    <property type="molecule type" value="Genomic_DNA"/>
</dbReference>
<dbReference type="RefSeq" id="WP_160363251.1">
    <property type="nucleotide sequence ID" value="NZ_JACEIB010000003.1"/>
</dbReference>
<comment type="caution">
    <text evidence="1">The sequence shown here is derived from an EMBL/GenBank/DDBJ whole genome shotgun (WGS) entry which is preliminary data.</text>
</comment>
<evidence type="ECO:0000313" key="2">
    <source>
        <dbReference type="Proteomes" id="UP000570166"/>
    </source>
</evidence>
<proteinExistence type="predicted"/>
<keyword evidence="2" id="KW-1185">Reference proteome</keyword>